<dbReference type="GO" id="GO:0005975">
    <property type="term" value="P:carbohydrate metabolic process"/>
    <property type="evidence" value="ECO:0007669"/>
    <property type="project" value="InterPro"/>
</dbReference>
<protein>
    <submittedName>
        <fullName evidence="4">Glycosyl hydrolase</fullName>
    </submittedName>
</protein>
<feature type="domain" description="Glycosyl hydrolase family 92" evidence="2">
    <location>
        <begin position="557"/>
        <end position="778"/>
    </location>
</feature>
<dbReference type="STRING" id="655863.F0XHT2"/>
<evidence type="ECO:0000313" key="5">
    <source>
        <dbReference type="Proteomes" id="UP000007796"/>
    </source>
</evidence>
<dbReference type="eggNOG" id="ENOG502QR5Q">
    <property type="taxonomic scope" value="Eukaryota"/>
</dbReference>
<dbReference type="PANTHER" id="PTHR12143">
    <property type="entry name" value="PEPTIDE N-GLYCANASE PNGASE -RELATED"/>
    <property type="match status" value="1"/>
</dbReference>
<name>F0XHT2_GROCL</name>
<dbReference type="Gene3D" id="2.70.98.10">
    <property type="match status" value="1"/>
</dbReference>
<dbReference type="Pfam" id="PF17678">
    <property type="entry name" value="Glyco_hydro_92N"/>
    <property type="match status" value="1"/>
</dbReference>
<feature type="compositionally biased region" description="Low complexity" evidence="1">
    <location>
        <begin position="538"/>
        <end position="549"/>
    </location>
</feature>
<dbReference type="Gene3D" id="1.20.1050.60">
    <property type="entry name" value="alpha-1,2-mannosidase"/>
    <property type="match status" value="1"/>
</dbReference>
<feature type="region of interest" description="Disordered" evidence="1">
    <location>
        <begin position="532"/>
        <end position="553"/>
    </location>
</feature>
<evidence type="ECO:0000259" key="3">
    <source>
        <dbReference type="Pfam" id="PF17678"/>
    </source>
</evidence>
<dbReference type="HOGENOM" id="CLU_003690_4_1_1"/>
<dbReference type="EMBL" id="GL629769">
    <property type="protein sequence ID" value="EFX02646.1"/>
    <property type="molecule type" value="Genomic_DNA"/>
</dbReference>
<evidence type="ECO:0000259" key="2">
    <source>
        <dbReference type="Pfam" id="PF07971"/>
    </source>
</evidence>
<dbReference type="RefSeq" id="XP_014172128.1">
    <property type="nucleotide sequence ID" value="XM_014316653.1"/>
</dbReference>
<dbReference type="OrthoDB" id="449263at2759"/>
<organism evidence="5">
    <name type="scientific">Grosmannia clavigera (strain kw1407 / UAMH 11150)</name>
    <name type="common">Blue stain fungus</name>
    <name type="synonym">Graphiocladiella clavigera</name>
    <dbReference type="NCBI Taxonomy" id="655863"/>
    <lineage>
        <taxon>Eukaryota</taxon>
        <taxon>Fungi</taxon>
        <taxon>Dikarya</taxon>
        <taxon>Ascomycota</taxon>
        <taxon>Pezizomycotina</taxon>
        <taxon>Sordariomycetes</taxon>
        <taxon>Sordariomycetidae</taxon>
        <taxon>Ophiostomatales</taxon>
        <taxon>Ophiostomataceae</taxon>
        <taxon>Leptographium</taxon>
    </lineage>
</organism>
<dbReference type="GO" id="GO:0000224">
    <property type="term" value="F:peptide-N4-(N-acetyl-beta-glucosaminyl)asparagine amidase activity"/>
    <property type="evidence" value="ECO:0007669"/>
    <property type="project" value="TreeGrafter"/>
</dbReference>
<dbReference type="Proteomes" id="UP000007796">
    <property type="component" value="Unassembled WGS sequence"/>
</dbReference>
<reference evidence="4 5" key="1">
    <citation type="journal article" date="2011" name="Proc. Natl. Acad. Sci. U.S.A.">
        <title>Genome and transcriptome analyses of the mountain pine beetle-fungal symbiont Grosmannia clavigera, a lodgepole pine pathogen.</title>
        <authorList>
            <person name="DiGuistini S."/>
            <person name="Wang Y."/>
            <person name="Liao N.Y."/>
            <person name="Taylor G."/>
            <person name="Tanguay P."/>
            <person name="Feau N."/>
            <person name="Henrissat B."/>
            <person name="Chan S.K."/>
            <person name="Hesse-Orce U."/>
            <person name="Alamouti S.M."/>
            <person name="Tsui C.K.M."/>
            <person name="Docking R.T."/>
            <person name="Levasseur A."/>
            <person name="Haridas S."/>
            <person name="Robertson G."/>
            <person name="Birol I."/>
            <person name="Holt R.A."/>
            <person name="Marra M.A."/>
            <person name="Hamelin R.C."/>
            <person name="Hirst M."/>
            <person name="Jones S.J.M."/>
            <person name="Bohlmann J."/>
            <person name="Breuil C."/>
        </authorList>
    </citation>
    <scope>NUCLEOTIDE SEQUENCE [LARGE SCALE GENOMIC DNA]</scope>
    <source>
        <strain evidence="5">kw1407 / UAMH 11150</strain>
    </source>
</reference>
<evidence type="ECO:0000256" key="1">
    <source>
        <dbReference type="SAM" id="MobiDB-lite"/>
    </source>
</evidence>
<keyword evidence="5" id="KW-1185">Reference proteome</keyword>
<dbReference type="PANTHER" id="PTHR12143:SF42">
    <property type="entry name" value="PUTATIVE SUBFAMILY (AFU_ORTHOLOGUE AFUA_6G13760)-RELATED"/>
    <property type="match status" value="1"/>
</dbReference>
<dbReference type="FunFam" id="1.20.1050.60:FF:000002">
    <property type="entry name" value="Glycosyl hydrolase family 92"/>
    <property type="match status" value="1"/>
</dbReference>
<feature type="domain" description="Glycosyl hydrolase family 92 N-terminal" evidence="3">
    <location>
        <begin position="37"/>
        <end position="280"/>
    </location>
</feature>
<dbReference type="InterPro" id="IPR008928">
    <property type="entry name" value="6-hairpin_glycosidase_sf"/>
</dbReference>
<dbReference type="GeneID" id="25975579"/>
<dbReference type="SUPFAM" id="SSF48208">
    <property type="entry name" value="Six-hairpin glycosidases"/>
    <property type="match status" value="1"/>
</dbReference>
<dbReference type="GO" id="GO:0005634">
    <property type="term" value="C:nucleus"/>
    <property type="evidence" value="ECO:0007669"/>
    <property type="project" value="TreeGrafter"/>
</dbReference>
<dbReference type="Pfam" id="PF07971">
    <property type="entry name" value="Glyco_hydro_92"/>
    <property type="match status" value="2"/>
</dbReference>
<dbReference type="InterPro" id="IPR041371">
    <property type="entry name" value="GH92_N"/>
</dbReference>
<dbReference type="GO" id="GO:0005829">
    <property type="term" value="C:cytosol"/>
    <property type="evidence" value="ECO:0007669"/>
    <property type="project" value="TreeGrafter"/>
</dbReference>
<evidence type="ECO:0000313" key="4">
    <source>
        <dbReference type="EMBL" id="EFX02646.1"/>
    </source>
</evidence>
<sequence>MEGSNSEKCRKSDAIILTFAWYKFNISRDGQSDTGYAQSGHVFPGAALPFGMAKAVADVNTELQGGFASDDGEITGFSHMHDSGTGGGARLGNFPIFAHTGCSGDVLNNCAFTATDRAVKRVPGSVVAEPGYFAVTLNTSVRAEMTVTNHTALYRFTFPSDRANLPYSYSPLVLFDLKDLSDSRINGSVAVDAQTGHITSNGTFGPSFGVGSYDLHFCVDFHGADVRDSGVFANNRAGNTTQSLRTFANGVDVPPVPAGAWVQFAPPAADDQILVRVGLSLVSVGQACTNAESELTGPDFDFDGTRTAAADAWRAKLAVVQIDDSGVDNNLSTVFWSGLYRAMISPQDYTGENPLWHSNEPYYDSFYCIWDSFRSIHSLLTLVDPQSQTLMVRSLIDIYRHEGWLPDCRMSLCKGLTQGGSNADVVLADAYLKGLTDGIDWDTGYEAVVKDAEVEPPIWNVEGRGGLASWKQCGWSGHVLAQHQPDGRVCVRRLLHRSDGGGHGKAGRCGKVPTASWPMGEPVPRRAAVVLPTGGGNESAKNSENSESAETTDSGFAGFLQPRFLNGTFGFQDPALCQPLLNFTSCYLTTSGHEMYEGGSWLYTLYAPHDMAALIGRLGGPDAFVARLQYIHDTPGLLYMGDEQAFLLVFVFHYAGRPALSARYAHTYIPAQFNTTTVGIPGNDDSGAMGAFSSLTMLGLWPVAGQDVYLITPPFFREVSVTSRLTGRIATVRCRNFDPAPANIYIQNATLNGRPYSRNWLSHRFFSDGGLLELTLGPSESAWGTAEADLPPSMSTE</sequence>
<gene>
    <name evidence="4" type="ORF">CMQ_2575</name>
</gene>
<keyword evidence="4" id="KW-0378">Hydrolase</keyword>
<dbReference type="Gene3D" id="3.30.2080.10">
    <property type="entry name" value="GH92 mannosidase domain"/>
    <property type="match status" value="1"/>
</dbReference>
<dbReference type="InterPro" id="IPR050883">
    <property type="entry name" value="PNGase"/>
</dbReference>
<dbReference type="InterPro" id="IPR012939">
    <property type="entry name" value="Glyco_hydro_92"/>
</dbReference>
<dbReference type="InParanoid" id="F0XHT2"/>
<accession>F0XHT2</accession>
<proteinExistence type="predicted"/>
<feature type="domain" description="Glycosyl hydrolase family 92" evidence="2">
    <location>
        <begin position="286"/>
        <end position="477"/>
    </location>
</feature>
<dbReference type="GO" id="GO:0030246">
    <property type="term" value="F:carbohydrate binding"/>
    <property type="evidence" value="ECO:0007669"/>
    <property type="project" value="InterPro"/>
</dbReference>
<dbReference type="AlphaFoldDB" id="F0XHT2"/>
<dbReference type="GO" id="GO:0006516">
    <property type="term" value="P:glycoprotein catabolic process"/>
    <property type="evidence" value="ECO:0007669"/>
    <property type="project" value="TreeGrafter"/>
</dbReference>
<dbReference type="InterPro" id="IPR014718">
    <property type="entry name" value="GH-type_carb-bd"/>
</dbReference>